<dbReference type="PROSITE" id="PS50072">
    <property type="entry name" value="CSA_PPIASE_2"/>
    <property type="match status" value="1"/>
</dbReference>
<accession>A0A1J4MAC5</accession>
<organism evidence="5 6">
    <name type="scientific">Cryptosporidium andersoni</name>
    <dbReference type="NCBI Taxonomy" id="117008"/>
    <lineage>
        <taxon>Eukaryota</taxon>
        <taxon>Sar</taxon>
        <taxon>Alveolata</taxon>
        <taxon>Apicomplexa</taxon>
        <taxon>Conoidasida</taxon>
        <taxon>Coccidia</taxon>
        <taxon>Eucoccidiorida</taxon>
        <taxon>Eimeriorina</taxon>
        <taxon>Cryptosporidiidae</taxon>
        <taxon>Cryptosporidium</taxon>
    </lineage>
</organism>
<dbReference type="GO" id="GO:0071013">
    <property type="term" value="C:catalytic step 2 spliceosome"/>
    <property type="evidence" value="ECO:0007669"/>
    <property type="project" value="TreeGrafter"/>
</dbReference>
<dbReference type="Proteomes" id="UP000186804">
    <property type="component" value="Unassembled WGS sequence"/>
</dbReference>
<proteinExistence type="predicted"/>
<comment type="subcellular location">
    <subcellularLocation>
        <location evidence="1">Nucleus</location>
    </subcellularLocation>
</comment>
<feature type="region of interest" description="Disordered" evidence="3">
    <location>
        <begin position="182"/>
        <end position="201"/>
    </location>
</feature>
<sequence length="392" mass="44814">MMSETYINEPITSGKVLFETTLGEIDIELWCKECPVTCRNFIQLCMEGYYEGTIFHRVIKDFIIQGGDPTGTGSGGESIYGKSFDNEIHPRLKFRYRGLVGMANQDTGSRPINNSQFFITLSKLHQLDNKYTLFGKVVGKTIYNVIEMGEVDVDNSDCPILPIKIIKSYVLINPFDDIIPRNLQNNKKNKNGKDGIKVSRNQNSTSSNIIVENLQLLSFGDDKFDDNSEENLFHFKKVTSDNSGQLNTSNTEGSLYDTNNSSNSSTFQNDNSLKELHSMQDQGIKLKERIRLFKRNRNLSEAHEDIYDGVIRKKRSSSLVHREIDVLKKLEKFRSRLSNLSINNSWFNKDGLNFGIDSNRAYDIDEWTNETIKVVDPVKKKIDPNVKRAKFD</sequence>
<dbReference type="Gene3D" id="2.40.100.10">
    <property type="entry name" value="Cyclophilin-like"/>
    <property type="match status" value="1"/>
</dbReference>
<dbReference type="InterPro" id="IPR044666">
    <property type="entry name" value="Cyclophilin_A-like"/>
</dbReference>
<evidence type="ECO:0000259" key="4">
    <source>
        <dbReference type="PROSITE" id="PS50072"/>
    </source>
</evidence>
<evidence type="ECO:0000313" key="5">
    <source>
        <dbReference type="EMBL" id="OII71174.1"/>
    </source>
</evidence>
<feature type="compositionally biased region" description="Polar residues" evidence="3">
    <location>
        <begin position="241"/>
        <end position="253"/>
    </location>
</feature>
<dbReference type="SUPFAM" id="SSF50891">
    <property type="entry name" value="Cyclophilin-like"/>
    <property type="match status" value="1"/>
</dbReference>
<name>A0A1J4MAC5_9CRYT</name>
<evidence type="ECO:0000256" key="3">
    <source>
        <dbReference type="SAM" id="MobiDB-lite"/>
    </source>
</evidence>
<dbReference type="Pfam" id="PF00160">
    <property type="entry name" value="Pro_isomerase"/>
    <property type="match status" value="1"/>
</dbReference>
<comment type="caution">
    <text evidence="5">The sequence shown here is derived from an EMBL/GenBank/DDBJ whole genome shotgun (WGS) entry which is preliminary data.</text>
</comment>
<dbReference type="GO" id="GO:0006457">
    <property type="term" value="P:protein folding"/>
    <property type="evidence" value="ECO:0007669"/>
    <property type="project" value="InterPro"/>
</dbReference>
<dbReference type="PRINTS" id="PR00153">
    <property type="entry name" value="CSAPPISMRASE"/>
</dbReference>
<dbReference type="PROSITE" id="PS00170">
    <property type="entry name" value="CSA_PPIASE_1"/>
    <property type="match status" value="1"/>
</dbReference>
<dbReference type="AlphaFoldDB" id="A0A1J4MAC5"/>
<keyword evidence="6" id="KW-1185">Reference proteome</keyword>
<dbReference type="PANTHER" id="PTHR45625">
    <property type="entry name" value="PEPTIDYL-PROLYL CIS-TRANS ISOMERASE-RELATED"/>
    <property type="match status" value="1"/>
</dbReference>
<keyword evidence="2" id="KW-0539">Nucleus</keyword>
<dbReference type="InterPro" id="IPR020892">
    <property type="entry name" value="Cyclophilin-type_PPIase_CS"/>
</dbReference>
<dbReference type="RefSeq" id="XP_067066542.1">
    <property type="nucleotide sequence ID" value="XM_067212819.1"/>
</dbReference>
<dbReference type="GO" id="GO:0003755">
    <property type="term" value="F:peptidyl-prolyl cis-trans isomerase activity"/>
    <property type="evidence" value="ECO:0007669"/>
    <property type="project" value="InterPro"/>
</dbReference>
<dbReference type="InterPro" id="IPR029000">
    <property type="entry name" value="Cyclophilin-like_dom_sf"/>
</dbReference>
<dbReference type="EMBL" id="LRBS01000124">
    <property type="protein sequence ID" value="OII71174.1"/>
    <property type="molecule type" value="Genomic_DNA"/>
</dbReference>
<feature type="domain" description="PPIase cyclophilin-type" evidence="4">
    <location>
        <begin position="19"/>
        <end position="170"/>
    </location>
</feature>
<evidence type="ECO:0000256" key="2">
    <source>
        <dbReference type="ARBA" id="ARBA00023242"/>
    </source>
</evidence>
<dbReference type="VEuPathDB" id="CryptoDB:cand_025900"/>
<reference evidence="5 6" key="1">
    <citation type="submission" date="2016-10" db="EMBL/GenBank/DDBJ databases">
        <title>Reductive evolution of mitochondrial metabolism and differential evolution of invasion-related proteins in Cryptosporidium.</title>
        <authorList>
            <person name="Liu S."/>
            <person name="Roellig D.M."/>
            <person name="Guo Y."/>
            <person name="Li N."/>
            <person name="Frace M.A."/>
            <person name="Tang K."/>
            <person name="Zhang L."/>
            <person name="Feng Y."/>
            <person name="Xiao L."/>
        </authorList>
    </citation>
    <scope>NUCLEOTIDE SEQUENCE [LARGE SCALE GENOMIC DNA]</scope>
    <source>
        <strain evidence="5">30847</strain>
    </source>
</reference>
<protein>
    <submittedName>
        <fullName evidence="5">Peptidyl-prolyl cis-trans cyclophilin-type family protein</fullName>
    </submittedName>
</protein>
<evidence type="ECO:0000256" key="1">
    <source>
        <dbReference type="ARBA" id="ARBA00004123"/>
    </source>
</evidence>
<dbReference type="InterPro" id="IPR002130">
    <property type="entry name" value="Cyclophilin-type_PPIase_dom"/>
</dbReference>
<gene>
    <name evidence="5" type="ORF">cand_025900</name>
</gene>
<dbReference type="PANTHER" id="PTHR45625:SF6">
    <property type="entry name" value="SPLICEOSOME-ASSOCIATED PROTEIN CWC27 HOMOLOG"/>
    <property type="match status" value="1"/>
</dbReference>
<dbReference type="GeneID" id="92366774"/>
<evidence type="ECO:0000313" key="6">
    <source>
        <dbReference type="Proteomes" id="UP000186804"/>
    </source>
</evidence>
<dbReference type="OrthoDB" id="442970at2759"/>
<feature type="compositionally biased region" description="Low complexity" evidence="3">
    <location>
        <begin position="257"/>
        <end position="269"/>
    </location>
</feature>
<dbReference type="CDD" id="cd01925">
    <property type="entry name" value="cyclophilin_CeCYP16-like"/>
    <property type="match status" value="1"/>
</dbReference>
<feature type="region of interest" description="Disordered" evidence="3">
    <location>
        <begin position="241"/>
        <end position="269"/>
    </location>
</feature>